<gene>
    <name evidence="2" type="ORF">BVC80_9093g137</name>
</gene>
<dbReference type="InterPro" id="IPR059179">
    <property type="entry name" value="MLKL-like_MCAfunc"/>
</dbReference>
<dbReference type="InterPro" id="IPR006461">
    <property type="entry name" value="PLAC_motif_containing"/>
</dbReference>
<evidence type="ECO:0000313" key="2">
    <source>
        <dbReference type="EMBL" id="OVA02784.1"/>
    </source>
</evidence>
<dbReference type="GO" id="GO:0007166">
    <property type="term" value="P:cell surface receptor signaling pathway"/>
    <property type="evidence" value="ECO:0007669"/>
    <property type="project" value="InterPro"/>
</dbReference>
<dbReference type="InterPro" id="IPR045766">
    <property type="entry name" value="MCAfunc"/>
</dbReference>
<dbReference type="InterPro" id="IPR036537">
    <property type="entry name" value="Adaptor_Cbl_N_dom_sf"/>
</dbReference>
<dbReference type="OMA" id="WQVDLFD"/>
<protein>
    <submittedName>
        <fullName evidence="2">Uncharacterized protein family Cys-rich</fullName>
    </submittedName>
</protein>
<dbReference type="PANTHER" id="PTHR46604">
    <property type="entry name" value="PROTEIN MID1-COMPLEMENTING ACTIVITY 1"/>
    <property type="match status" value="1"/>
</dbReference>
<dbReference type="Gene3D" id="1.20.930.20">
    <property type="entry name" value="Adaptor protein Cbl, N-terminal domain"/>
    <property type="match status" value="1"/>
</dbReference>
<proteinExistence type="predicted"/>
<dbReference type="EMBL" id="MVGT01003948">
    <property type="protein sequence ID" value="OVA02784.1"/>
    <property type="molecule type" value="Genomic_DNA"/>
</dbReference>
<dbReference type="InParanoid" id="A0A200PX51"/>
<dbReference type="Pfam" id="PF04749">
    <property type="entry name" value="PLAC8"/>
    <property type="match status" value="1"/>
</dbReference>
<reference evidence="2 3" key="1">
    <citation type="journal article" date="2017" name="Mol. Plant">
        <title>The Genome of Medicinal Plant Macleaya cordata Provides New Insights into Benzylisoquinoline Alkaloids Metabolism.</title>
        <authorList>
            <person name="Liu X."/>
            <person name="Liu Y."/>
            <person name="Huang P."/>
            <person name="Ma Y."/>
            <person name="Qing Z."/>
            <person name="Tang Q."/>
            <person name="Cao H."/>
            <person name="Cheng P."/>
            <person name="Zheng Y."/>
            <person name="Yuan Z."/>
            <person name="Zhou Y."/>
            <person name="Liu J."/>
            <person name="Tang Z."/>
            <person name="Zhuo Y."/>
            <person name="Zhang Y."/>
            <person name="Yu L."/>
            <person name="Huang J."/>
            <person name="Yang P."/>
            <person name="Peng Q."/>
            <person name="Zhang J."/>
            <person name="Jiang W."/>
            <person name="Zhang Z."/>
            <person name="Lin K."/>
            <person name="Ro D.K."/>
            <person name="Chen X."/>
            <person name="Xiong X."/>
            <person name="Shang Y."/>
            <person name="Huang S."/>
            <person name="Zeng J."/>
        </authorList>
    </citation>
    <scope>NUCLEOTIDE SEQUENCE [LARGE SCALE GENOMIC DNA]</scope>
    <source>
        <strain evidence="3">cv. BLH2017</strain>
        <tissue evidence="2">Root</tissue>
    </source>
</reference>
<comment type="caution">
    <text evidence="2">The sequence shown here is derived from an EMBL/GenBank/DDBJ whole genome shotgun (WGS) entry which is preliminary data.</text>
</comment>
<accession>A0A200PX51</accession>
<dbReference type="Pfam" id="PF19584">
    <property type="entry name" value="MCAfunc"/>
    <property type="match status" value="1"/>
</dbReference>
<feature type="domain" description="MCAfunc" evidence="1">
    <location>
        <begin position="15"/>
        <end position="162"/>
    </location>
</feature>
<dbReference type="Proteomes" id="UP000195402">
    <property type="component" value="Unassembled WGS sequence"/>
</dbReference>
<dbReference type="AlphaFoldDB" id="A0A200PX51"/>
<dbReference type="NCBIfam" id="TIGR01571">
    <property type="entry name" value="A_thal_Cys_rich"/>
    <property type="match status" value="1"/>
</dbReference>
<dbReference type="CDD" id="cd21037">
    <property type="entry name" value="MLKL_NTD"/>
    <property type="match status" value="1"/>
</dbReference>
<sequence>MASYAQAAGVDALRLITMIVTAARNATTHRKNCEQIAAHVKIIGNLLEKLKSSTDLKKIPATREPLDQLEEALRRTLELVESCREKSYLYLLAMGWSIVYQFRQAQAEIDRYLKLVPLISLVHGYLVQERLQAIEEDNREEDNREYTLDEEDEAAQNAIMKPGRTREDARILEKSLSRRYPNLEFDEALQEENKKLQVELQRSQVDNDPKQSNVIQHLIEVTQNVVSVPPQKNNRHHHLPQIYTGPGSANIGRTAICSSEIQWFCSSCRHDFVMKSGTTGAHDLISELEGRSEWQTDLFDCCREPCLCLKTCFYPCGTFKSIASVASNGIISREHACHDLMAYSLAFGCCCYTCWVRGKLRKLFGIEGGLCDDFLSHLMCCCCALVQEWHEIELRGYDGYSGKKMNPPPSQDMKP</sequence>
<dbReference type="PANTHER" id="PTHR46604:SF2">
    <property type="entry name" value="MCAFUNC DOMAIN-CONTAINING PROTEIN"/>
    <property type="match status" value="1"/>
</dbReference>
<keyword evidence="3" id="KW-1185">Reference proteome</keyword>
<name>A0A200PX51_MACCD</name>
<dbReference type="OrthoDB" id="1045822at2759"/>
<evidence type="ECO:0000259" key="1">
    <source>
        <dbReference type="Pfam" id="PF19584"/>
    </source>
</evidence>
<evidence type="ECO:0000313" key="3">
    <source>
        <dbReference type="Proteomes" id="UP000195402"/>
    </source>
</evidence>
<organism evidence="2 3">
    <name type="scientific">Macleaya cordata</name>
    <name type="common">Five-seeded plume-poppy</name>
    <name type="synonym">Bocconia cordata</name>
    <dbReference type="NCBI Taxonomy" id="56857"/>
    <lineage>
        <taxon>Eukaryota</taxon>
        <taxon>Viridiplantae</taxon>
        <taxon>Streptophyta</taxon>
        <taxon>Embryophyta</taxon>
        <taxon>Tracheophyta</taxon>
        <taxon>Spermatophyta</taxon>
        <taxon>Magnoliopsida</taxon>
        <taxon>Ranunculales</taxon>
        <taxon>Papaveraceae</taxon>
        <taxon>Papaveroideae</taxon>
        <taxon>Macleaya</taxon>
    </lineage>
</organism>
<dbReference type="STRING" id="56857.A0A200PX51"/>